<dbReference type="InterPro" id="IPR017871">
    <property type="entry name" value="ABC_transporter-like_CS"/>
</dbReference>
<dbReference type="SMART" id="SM00382">
    <property type="entry name" value="AAA"/>
    <property type="match status" value="1"/>
</dbReference>
<accession>A0ABU9G1E3</accession>
<dbReference type="Gene3D" id="3.40.50.300">
    <property type="entry name" value="P-loop containing nucleotide triphosphate hydrolases"/>
    <property type="match status" value="1"/>
</dbReference>
<dbReference type="Pfam" id="PF00005">
    <property type="entry name" value="ABC_tran"/>
    <property type="match status" value="1"/>
</dbReference>
<feature type="domain" description="ABC transporter" evidence="6">
    <location>
        <begin position="19"/>
        <end position="253"/>
    </location>
</feature>
<dbReference type="InterPro" id="IPR003439">
    <property type="entry name" value="ABC_transporter-like_ATP-bd"/>
</dbReference>
<gene>
    <name evidence="7" type="ORF">V6242_03880</name>
</gene>
<reference evidence="7 8" key="1">
    <citation type="submission" date="2024-02" db="EMBL/GenBank/DDBJ databases">
        <title>Bacteria isolated from the canopy kelp, Nereocystis luetkeana.</title>
        <authorList>
            <person name="Pfister C.A."/>
            <person name="Younker I.T."/>
            <person name="Light S.H."/>
        </authorList>
    </citation>
    <scope>NUCLEOTIDE SEQUENCE [LARGE SCALE GENOMIC DNA]</scope>
    <source>
        <strain evidence="7 8">TI.4.07</strain>
    </source>
</reference>
<evidence type="ECO:0000259" key="6">
    <source>
        <dbReference type="PROSITE" id="PS50893"/>
    </source>
</evidence>
<keyword evidence="5 7" id="KW-0067">ATP-binding</keyword>
<dbReference type="PROSITE" id="PS00211">
    <property type="entry name" value="ABC_TRANSPORTER_1"/>
    <property type="match status" value="1"/>
</dbReference>
<dbReference type="GO" id="GO:0005524">
    <property type="term" value="F:ATP binding"/>
    <property type="evidence" value="ECO:0007669"/>
    <property type="project" value="UniProtKB-KW"/>
</dbReference>
<dbReference type="InterPro" id="IPR030679">
    <property type="entry name" value="ABC_ATPase_HisP-typ"/>
</dbReference>
<keyword evidence="3" id="KW-0813">Transport</keyword>
<dbReference type="PANTHER" id="PTHR43166">
    <property type="entry name" value="AMINO ACID IMPORT ATP-BINDING PROTEIN"/>
    <property type="match status" value="1"/>
</dbReference>
<evidence type="ECO:0000256" key="5">
    <source>
        <dbReference type="ARBA" id="ARBA00022840"/>
    </source>
</evidence>
<comment type="similarity">
    <text evidence="2">Belongs to the ABC transporter superfamily.</text>
</comment>
<evidence type="ECO:0000256" key="4">
    <source>
        <dbReference type="ARBA" id="ARBA00022741"/>
    </source>
</evidence>
<comment type="subcellular location">
    <subcellularLocation>
        <location evidence="1">Cell inner membrane</location>
        <topology evidence="1">Peripheral membrane protein</topology>
    </subcellularLocation>
</comment>
<dbReference type="InterPro" id="IPR027417">
    <property type="entry name" value="P-loop_NTPase"/>
</dbReference>
<evidence type="ECO:0000256" key="2">
    <source>
        <dbReference type="ARBA" id="ARBA00005417"/>
    </source>
</evidence>
<proteinExistence type="inferred from homology"/>
<dbReference type="PIRSF" id="PIRSF039085">
    <property type="entry name" value="ABC_ATPase_HisP"/>
    <property type="match status" value="1"/>
</dbReference>
<dbReference type="PROSITE" id="PS50893">
    <property type="entry name" value="ABC_TRANSPORTER_2"/>
    <property type="match status" value="1"/>
</dbReference>
<evidence type="ECO:0000256" key="3">
    <source>
        <dbReference type="ARBA" id="ARBA00022448"/>
    </source>
</evidence>
<dbReference type="CDD" id="cd03262">
    <property type="entry name" value="ABC_HisP_GlnQ"/>
    <property type="match status" value="1"/>
</dbReference>
<name>A0ABU9G1E3_9GAMM</name>
<dbReference type="PANTHER" id="PTHR43166:SF4">
    <property type="entry name" value="PHOSPHONATES IMPORT ATP-BINDING PROTEIN PHNC"/>
    <property type="match status" value="1"/>
</dbReference>
<evidence type="ECO:0000313" key="7">
    <source>
        <dbReference type="EMBL" id="MEL0612271.1"/>
    </source>
</evidence>
<dbReference type="RefSeq" id="WP_341563536.1">
    <property type="nucleotide sequence ID" value="NZ_JBAKAQ010000002.1"/>
</dbReference>
<keyword evidence="4" id="KW-0547">Nucleotide-binding</keyword>
<evidence type="ECO:0000256" key="1">
    <source>
        <dbReference type="ARBA" id="ARBA00004417"/>
    </source>
</evidence>
<dbReference type="InterPro" id="IPR050086">
    <property type="entry name" value="MetN_ABC_transporter-like"/>
</dbReference>
<organism evidence="7 8">
    <name type="scientific">Marinomonas arenicola</name>
    <dbReference type="NCBI Taxonomy" id="569601"/>
    <lineage>
        <taxon>Bacteria</taxon>
        <taxon>Pseudomonadati</taxon>
        <taxon>Pseudomonadota</taxon>
        <taxon>Gammaproteobacteria</taxon>
        <taxon>Oceanospirillales</taxon>
        <taxon>Oceanospirillaceae</taxon>
        <taxon>Marinomonas</taxon>
    </lineage>
</organism>
<protein>
    <submittedName>
        <fullName evidence="7">Amino acid ABC transporter ATP-binding protein</fullName>
    </submittedName>
</protein>
<sequence>MTNTNMARAQLEPGESAIIEFNDVNKWYGDFHVLKNINFSIKKGERIVVCGPSGSGKSTMTRCINRLEEHQKGSILVDGIEMNNNLKNIEAIRKDVGMVFQHFNLFPHLTILENLTLAPIWVRKMPKKEAEEMAMHYLERVKIANQALKYPGQLSGGQQQRVAIARGLCMQPRIMLFDEPTSALDPEMIKEVLDTMVQLAEEGMTMVCVTHEMGFAKTVADRVVFMDAGEIVEANEPHEFFDNPQHDRTQMFLSQILNH</sequence>
<dbReference type="SUPFAM" id="SSF52540">
    <property type="entry name" value="P-loop containing nucleoside triphosphate hydrolases"/>
    <property type="match status" value="1"/>
</dbReference>
<dbReference type="Proteomes" id="UP001379949">
    <property type="component" value="Unassembled WGS sequence"/>
</dbReference>
<dbReference type="EMBL" id="JBAKAR010000002">
    <property type="protein sequence ID" value="MEL0612271.1"/>
    <property type="molecule type" value="Genomic_DNA"/>
</dbReference>
<comment type="caution">
    <text evidence="7">The sequence shown here is derived from an EMBL/GenBank/DDBJ whole genome shotgun (WGS) entry which is preliminary data.</text>
</comment>
<keyword evidence="8" id="KW-1185">Reference proteome</keyword>
<dbReference type="InterPro" id="IPR003593">
    <property type="entry name" value="AAA+_ATPase"/>
</dbReference>
<evidence type="ECO:0000313" key="8">
    <source>
        <dbReference type="Proteomes" id="UP001379949"/>
    </source>
</evidence>